<dbReference type="Proteomes" id="UP000218811">
    <property type="component" value="Unassembled WGS sequence"/>
</dbReference>
<dbReference type="Gene3D" id="3.40.50.12780">
    <property type="entry name" value="N-terminal domain of ligase-like"/>
    <property type="match status" value="1"/>
</dbReference>
<dbReference type="AlphaFoldDB" id="A0A2H3J9H2"/>
<protein>
    <recommendedName>
        <fullName evidence="4">AMP-dependent synthetase/ligase domain-containing protein</fullName>
    </recommendedName>
</protein>
<reference evidence="2 3" key="1">
    <citation type="journal article" date="2012" name="Science">
        <title>The Paleozoic origin of enzymatic lignin decomposition reconstructed from 31 fungal genomes.</title>
        <authorList>
            <person name="Floudas D."/>
            <person name="Binder M."/>
            <person name="Riley R."/>
            <person name="Barry K."/>
            <person name="Blanchette R.A."/>
            <person name="Henrissat B."/>
            <person name="Martinez A.T."/>
            <person name="Otillar R."/>
            <person name="Spatafora J.W."/>
            <person name="Yadav J.S."/>
            <person name="Aerts A."/>
            <person name="Benoit I."/>
            <person name="Boyd A."/>
            <person name="Carlson A."/>
            <person name="Copeland A."/>
            <person name="Coutinho P.M."/>
            <person name="de Vries R.P."/>
            <person name="Ferreira P."/>
            <person name="Findley K."/>
            <person name="Foster B."/>
            <person name="Gaskell J."/>
            <person name="Glotzer D."/>
            <person name="Gorecki P."/>
            <person name="Heitman J."/>
            <person name="Hesse C."/>
            <person name="Hori C."/>
            <person name="Igarashi K."/>
            <person name="Jurgens J.A."/>
            <person name="Kallen N."/>
            <person name="Kersten P."/>
            <person name="Kohler A."/>
            <person name="Kuees U."/>
            <person name="Kumar T.K.A."/>
            <person name="Kuo A."/>
            <person name="LaButti K."/>
            <person name="Larrondo L.F."/>
            <person name="Lindquist E."/>
            <person name="Ling A."/>
            <person name="Lombard V."/>
            <person name="Lucas S."/>
            <person name="Lundell T."/>
            <person name="Martin R."/>
            <person name="McLaughlin D.J."/>
            <person name="Morgenstern I."/>
            <person name="Morin E."/>
            <person name="Murat C."/>
            <person name="Nagy L.G."/>
            <person name="Nolan M."/>
            <person name="Ohm R.A."/>
            <person name="Patyshakuliyeva A."/>
            <person name="Rokas A."/>
            <person name="Ruiz-Duenas F.J."/>
            <person name="Sabat G."/>
            <person name="Salamov A."/>
            <person name="Samejima M."/>
            <person name="Schmutz J."/>
            <person name="Slot J.C."/>
            <person name="St John F."/>
            <person name="Stenlid J."/>
            <person name="Sun H."/>
            <person name="Sun S."/>
            <person name="Syed K."/>
            <person name="Tsang A."/>
            <person name="Wiebenga A."/>
            <person name="Young D."/>
            <person name="Pisabarro A."/>
            <person name="Eastwood D.C."/>
            <person name="Martin F."/>
            <person name="Cullen D."/>
            <person name="Grigoriev I.V."/>
            <person name="Hibbett D.S."/>
        </authorList>
    </citation>
    <scope>NUCLEOTIDE SEQUENCE [LARGE SCALE GENOMIC DNA]</scope>
    <source>
        <strain evidence="2 3">MD-104</strain>
    </source>
</reference>
<proteinExistence type="predicted"/>
<feature type="region of interest" description="Disordered" evidence="1">
    <location>
        <begin position="1"/>
        <end position="21"/>
    </location>
</feature>
<accession>A0A2H3J9H2</accession>
<organism evidence="2 3">
    <name type="scientific">Wolfiporia cocos (strain MD-104)</name>
    <name type="common">Brown rot fungus</name>
    <dbReference type="NCBI Taxonomy" id="742152"/>
    <lineage>
        <taxon>Eukaryota</taxon>
        <taxon>Fungi</taxon>
        <taxon>Dikarya</taxon>
        <taxon>Basidiomycota</taxon>
        <taxon>Agaricomycotina</taxon>
        <taxon>Agaricomycetes</taxon>
        <taxon>Polyporales</taxon>
        <taxon>Phaeolaceae</taxon>
        <taxon>Wolfiporia</taxon>
    </lineage>
</organism>
<dbReference type="OrthoDB" id="429813at2759"/>
<evidence type="ECO:0000313" key="3">
    <source>
        <dbReference type="Proteomes" id="UP000218811"/>
    </source>
</evidence>
<dbReference type="STRING" id="742152.A0A2H3J9H2"/>
<evidence type="ECO:0008006" key="4">
    <source>
        <dbReference type="Google" id="ProtNLM"/>
    </source>
</evidence>
<evidence type="ECO:0000256" key="1">
    <source>
        <dbReference type="SAM" id="MobiDB-lite"/>
    </source>
</evidence>
<dbReference type="SUPFAM" id="SSF56801">
    <property type="entry name" value="Acetyl-CoA synthetase-like"/>
    <property type="match status" value="1"/>
</dbReference>
<name>A0A2H3J9H2_WOLCO</name>
<evidence type="ECO:0000313" key="2">
    <source>
        <dbReference type="EMBL" id="PCH38880.1"/>
    </source>
</evidence>
<keyword evidence="3" id="KW-1185">Reference proteome</keyword>
<sequence>MQAPHPPETTSSPSTPPTDSRKLATIQVSPMLSPAPAMLGALPALKLGMQLTFSMLMTYKEFSDATHRIAHLVRPLSGEPTISDNSVVAILSNTDHVLYQSISGGHHACGPPRVHVFLSDACSALLSGHALCVLAIPTLADVFPAFSASPSAAARKLIPYPTLWHAAALDVPVLYLHSSSSTGFPKPIPQMRHTLLQWCAMDSLRLLRVHGYTWGSPTLPLFHTLGLTGQLLAVLVTGRPSALFSLKNTSSLRFQ</sequence>
<dbReference type="EMBL" id="KB467943">
    <property type="protein sequence ID" value="PCH38880.1"/>
    <property type="molecule type" value="Genomic_DNA"/>
</dbReference>
<dbReference type="InterPro" id="IPR042099">
    <property type="entry name" value="ANL_N_sf"/>
</dbReference>
<gene>
    <name evidence="2" type="ORF">WOLCODRAFT_167675</name>
</gene>